<keyword evidence="6" id="KW-1185">Reference proteome</keyword>
<dbReference type="InterPro" id="IPR050475">
    <property type="entry name" value="Prenyltransferase_related"/>
</dbReference>
<name>A0ABW0Z589_9ACTN</name>
<gene>
    <name evidence="5" type="ORF">ACFP1Z_18910</name>
</gene>
<evidence type="ECO:0000256" key="2">
    <source>
        <dbReference type="ARBA" id="ARBA00022692"/>
    </source>
</evidence>
<dbReference type="InterPro" id="IPR044878">
    <property type="entry name" value="UbiA_sf"/>
</dbReference>
<dbReference type="InterPro" id="IPR000537">
    <property type="entry name" value="UbiA_prenyltransferase"/>
</dbReference>
<organism evidence="5 6">
    <name type="scientific">Streptomyces gamaensis</name>
    <dbReference type="NCBI Taxonomy" id="1763542"/>
    <lineage>
        <taxon>Bacteria</taxon>
        <taxon>Bacillati</taxon>
        <taxon>Actinomycetota</taxon>
        <taxon>Actinomycetes</taxon>
        <taxon>Kitasatosporales</taxon>
        <taxon>Streptomycetaceae</taxon>
        <taxon>Streptomyces</taxon>
    </lineage>
</organism>
<dbReference type="NCBIfam" id="NF045897">
    <property type="entry name" value="SCO3242_trans"/>
    <property type="match status" value="1"/>
</dbReference>
<evidence type="ECO:0000256" key="3">
    <source>
        <dbReference type="ARBA" id="ARBA00022989"/>
    </source>
</evidence>
<evidence type="ECO:0000313" key="5">
    <source>
        <dbReference type="EMBL" id="MFC5722238.1"/>
    </source>
</evidence>
<dbReference type="PANTHER" id="PTHR42723">
    <property type="entry name" value="CHLOROPHYLL SYNTHASE"/>
    <property type="match status" value="1"/>
</dbReference>
<protein>
    <submittedName>
        <fullName evidence="5">SCO3242 family prenyltransferase</fullName>
        <ecNumber evidence="5">2.5.1.-</ecNumber>
    </submittedName>
</protein>
<dbReference type="Gene3D" id="1.10.357.140">
    <property type="entry name" value="UbiA prenyltransferase"/>
    <property type="match status" value="1"/>
</dbReference>
<reference evidence="6" key="1">
    <citation type="journal article" date="2019" name="Int. J. Syst. Evol. Microbiol.">
        <title>The Global Catalogue of Microorganisms (GCM) 10K type strain sequencing project: providing services to taxonomists for standard genome sequencing and annotation.</title>
        <authorList>
            <consortium name="The Broad Institute Genomics Platform"/>
            <consortium name="The Broad Institute Genome Sequencing Center for Infectious Disease"/>
            <person name="Wu L."/>
            <person name="Ma J."/>
        </authorList>
    </citation>
    <scope>NUCLEOTIDE SEQUENCE [LARGE SCALE GENOMIC DNA]</scope>
    <source>
        <strain evidence="6">CGMCC 4.7304</strain>
    </source>
</reference>
<dbReference type="PANTHER" id="PTHR42723:SF1">
    <property type="entry name" value="CHLOROPHYLL SYNTHASE, CHLOROPLASTIC"/>
    <property type="match status" value="1"/>
</dbReference>
<accession>A0ABW0Z589</accession>
<comment type="subcellular location">
    <subcellularLocation>
        <location evidence="1">Membrane</location>
        <topology evidence="1">Multi-pass membrane protein</topology>
    </subcellularLocation>
</comment>
<proteinExistence type="predicted"/>
<dbReference type="EMBL" id="JBHSPB010000011">
    <property type="protein sequence ID" value="MFC5722238.1"/>
    <property type="molecule type" value="Genomic_DNA"/>
</dbReference>
<evidence type="ECO:0000256" key="1">
    <source>
        <dbReference type="ARBA" id="ARBA00004141"/>
    </source>
</evidence>
<dbReference type="Proteomes" id="UP001596083">
    <property type="component" value="Unassembled WGS sequence"/>
</dbReference>
<keyword evidence="5" id="KW-0808">Transferase</keyword>
<dbReference type="RefSeq" id="WP_390317873.1">
    <property type="nucleotide sequence ID" value="NZ_JBHSPB010000011.1"/>
</dbReference>
<keyword evidence="3" id="KW-1133">Transmembrane helix</keyword>
<evidence type="ECO:0000256" key="4">
    <source>
        <dbReference type="ARBA" id="ARBA00023136"/>
    </source>
</evidence>
<dbReference type="Pfam" id="PF01040">
    <property type="entry name" value="UbiA"/>
    <property type="match status" value="1"/>
</dbReference>
<dbReference type="EC" id="2.5.1.-" evidence="5"/>
<sequence length="304" mass="29769">MRLPAPVRAATALARTPAVRAAAELVRAPAALTVPGDSLAGAVAAGRELGAAAVPLTALSSVALYWAGMALNDFADRETDADERPARPIPSGRVTPGAALALATGLTGAGLALAGAAGGRRTLAVAVPLAGTVWAYDLVAKQHPLAGPATMAAARALDVLMGAGYGRLRAALPAAVAIGAHTLVVSVLSSREVEGAEAPLLCATLAATGGVTALAAVPGPYRGGPRQAVRAAALGLYTAGFGGAQATAGGRDPLRVRRAVAAGIAGLLPLQAACAARAGAAPVAAGLLAVLPLTRRLFRKVSPT</sequence>
<evidence type="ECO:0000313" key="6">
    <source>
        <dbReference type="Proteomes" id="UP001596083"/>
    </source>
</evidence>
<keyword evidence="2" id="KW-0812">Transmembrane</keyword>
<keyword evidence="4" id="KW-0472">Membrane</keyword>
<dbReference type="GO" id="GO:0016740">
    <property type="term" value="F:transferase activity"/>
    <property type="evidence" value="ECO:0007669"/>
    <property type="project" value="UniProtKB-KW"/>
</dbReference>
<comment type="caution">
    <text evidence="5">The sequence shown here is derived from an EMBL/GenBank/DDBJ whole genome shotgun (WGS) entry which is preliminary data.</text>
</comment>